<feature type="region of interest" description="Disordered" evidence="3">
    <location>
        <begin position="587"/>
        <end position="641"/>
    </location>
</feature>
<dbReference type="InterPro" id="IPR002110">
    <property type="entry name" value="Ankyrin_rpt"/>
</dbReference>
<feature type="repeat" description="ANK" evidence="2">
    <location>
        <begin position="989"/>
        <end position="1015"/>
    </location>
</feature>
<evidence type="ECO:0000256" key="3">
    <source>
        <dbReference type="SAM" id="MobiDB-lite"/>
    </source>
</evidence>
<proteinExistence type="predicted"/>
<evidence type="ECO:0000313" key="6">
    <source>
        <dbReference type="EMBL" id="ETR98850.1"/>
    </source>
</evidence>
<evidence type="ECO:0000256" key="2">
    <source>
        <dbReference type="PROSITE-ProRule" id="PRU00023"/>
    </source>
</evidence>
<dbReference type="PROSITE" id="PS50088">
    <property type="entry name" value="ANK_REPEAT"/>
    <property type="match status" value="1"/>
</dbReference>
<feature type="domain" description="Nephrocystin 3-like N-terminal" evidence="5">
    <location>
        <begin position="254"/>
        <end position="403"/>
    </location>
</feature>
<dbReference type="PANTHER" id="PTHR10039">
    <property type="entry name" value="AMELOGENIN"/>
    <property type="match status" value="1"/>
</dbReference>
<dbReference type="SMART" id="SM00248">
    <property type="entry name" value="ANK"/>
    <property type="match status" value="4"/>
</dbReference>
<dbReference type="InterPro" id="IPR027417">
    <property type="entry name" value="P-loop_NTPase"/>
</dbReference>
<dbReference type="Proteomes" id="UP000024376">
    <property type="component" value="Unassembled WGS sequence"/>
</dbReference>
<dbReference type="AlphaFoldDB" id="A0A024S319"/>
<reference evidence="7" key="1">
    <citation type="journal article" date="2013" name="Ind. Biotechnol.">
        <title>Comparative genomics analysis of Trichoderma reesei strains.</title>
        <authorList>
            <person name="Koike H."/>
            <person name="Aerts A."/>
            <person name="LaButti K."/>
            <person name="Grigoriev I.V."/>
            <person name="Baker S.E."/>
        </authorList>
    </citation>
    <scope>NUCLEOTIDE SEQUENCE [LARGE SCALE GENOMIC DNA]</scope>
    <source>
        <strain evidence="7">ATCC 56765 / BCRC 32924 / NRRL 11460 / Rut C-30</strain>
    </source>
</reference>
<dbReference type="Pfam" id="PF24809">
    <property type="entry name" value="DUF7708"/>
    <property type="match status" value="1"/>
</dbReference>
<feature type="compositionally biased region" description="Basic and acidic residues" evidence="3">
    <location>
        <begin position="595"/>
        <end position="620"/>
    </location>
</feature>
<evidence type="ECO:0000259" key="4">
    <source>
        <dbReference type="Pfam" id="PF24809"/>
    </source>
</evidence>
<dbReference type="PANTHER" id="PTHR10039:SF16">
    <property type="entry name" value="GPI INOSITOL-DEACYLASE"/>
    <property type="match status" value="1"/>
</dbReference>
<sequence length="1070" mass="118734">MGESAFGVDSKVDLDEAVSLSASDEKEARDSKSASRWAEALQKLSKEDQAQFELALKSLDDPKSVLSSVLAATDTRKEECKKKRWKLSIKGQTVIMRDVLEKLSAWVQKILAVGDVVIQYDPSHMALPWAAVRLIMQVTVNDIEVFGHVINSLENISNLVAQCQLIEVIYLVDRRKSSDELFGQLSESITDLYAAILGYLAGALHYFGLNTAVRILKSVVVSKDDVKTRYEPIESAQAKFRRLAEMAEAQDLGSSVFGEWRKRSYSSVLWLHGIPGSGKTKLASLVVDEIRGKEHLAYFYCLRNPAEPHRAQCDKILASFVRQLASLTPSDPILPPVIEHYEEAIEGFVGFDDQAWTSDECVEVLLRLVDEYPAVTFVLDALDEVDQEDRQDLLDALDRILKEFRWVDLQIQSLKRVKVAADLKARLGALPATLEESYWEIYQEIREAGDHAFGLANFTFQWLLYAQESISIEALAVLASSESTSESETAFSGDEVLDVCSNLIVTRQNSFDFVHLSVREFFERLSNRGIHSYQLEACHAAIAAACLRYLNMAMVDNRGLDLREKVMQNIKELQVTILVDIKNSNASGVSDEQEKEGGEDVQDGKAGEAGEDGGDARENGDASSQDKGTNEVEEPDERSRSAEILAVVSSDDDYGQPSEYATTWVMYHIEKSFKHRLESPLANLIKAFVLEKSGDSGDLAYKVSRAFHVWSALMTKVVRDSEQSRELKWAARLPPSPIWVVCQMNWIEVAEYLYNCSYPGINDGRKMHTSERELDVNPLWYAILSKKADLIDCLTKCNADANRVFIVDTYDEPIVTAARKNDTELITILSKQNYGGQKAAEEAFVSAASGGCCESINLLLDLCLVSIEKAGHNALCSACAGGHLDAIKILLERGAPTRRGGHMLCRAVLHRKIEATRFLLSQKIGFDVLSTALVIALSNSDETCADLLLEHGAKKDGLALVRAIRDKTAMTALKLIEAGYDVNGRYLDKRRTALHYAALSGQTRIVEALLGASADHGADVLCEDNQGKIPLDLAEEKNHVEVERAIREEMETMLRKLMAARDGEGGAHKS</sequence>
<organism evidence="6 7">
    <name type="scientific">Hypocrea jecorina (strain ATCC 56765 / BCRC 32924 / NRRL 11460 / Rut C-30)</name>
    <name type="common">Trichoderma reesei</name>
    <dbReference type="NCBI Taxonomy" id="1344414"/>
    <lineage>
        <taxon>Eukaryota</taxon>
        <taxon>Fungi</taxon>
        <taxon>Dikarya</taxon>
        <taxon>Ascomycota</taxon>
        <taxon>Pezizomycotina</taxon>
        <taxon>Sordariomycetes</taxon>
        <taxon>Hypocreomycetidae</taxon>
        <taxon>Hypocreales</taxon>
        <taxon>Hypocreaceae</taxon>
        <taxon>Trichoderma</taxon>
    </lineage>
</organism>
<dbReference type="OrthoDB" id="4891947at2759"/>
<dbReference type="KEGG" id="trr:M419DRAFT_88145"/>
<gene>
    <name evidence="6" type="ORF">M419DRAFT_88145</name>
</gene>
<keyword evidence="2" id="KW-0040">ANK repeat</keyword>
<dbReference type="Pfam" id="PF24883">
    <property type="entry name" value="NPHP3_N"/>
    <property type="match status" value="1"/>
</dbReference>
<dbReference type="InterPro" id="IPR056125">
    <property type="entry name" value="DUF7708"/>
</dbReference>
<feature type="domain" description="DUF7708" evidence="4">
    <location>
        <begin position="99"/>
        <end position="249"/>
    </location>
</feature>
<dbReference type="InterPro" id="IPR056884">
    <property type="entry name" value="NPHP3-like_N"/>
</dbReference>
<name>A0A024S319_HYPJR</name>
<evidence type="ECO:0000256" key="1">
    <source>
        <dbReference type="ARBA" id="ARBA00022737"/>
    </source>
</evidence>
<dbReference type="Gene3D" id="1.25.40.20">
    <property type="entry name" value="Ankyrin repeat-containing domain"/>
    <property type="match status" value="1"/>
</dbReference>
<accession>A0A024S319</accession>
<evidence type="ECO:0000313" key="7">
    <source>
        <dbReference type="Proteomes" id="UP000024376"/>
    </source>
</evidence>
<dbReference type="SUPFAM" id="SSF48403">
    <property type="entry name" value="Ankyrin repeat"/>
    <property type="match status" value="1"/>
</dbReference>
<dbReference type="PROSITE" id="PS50297">
    <property type="entry name" value="ANK_REP_REGION"/>
    <property type="match status" value="1"/>
</dbReference>
<evidence type="ECO:0000259" key="5">
    <source>
        <dbReference type="Pfam" id="PF24883"/>
    </source>
</evidence>
<dbReference type="EMBL" id="KI911160">
    <property type="protein sequence ID" value="ETR98850.1"/>
    <property type="molecule type" value="Genomic_DNA"/>
</dbReference>
<dbReference type="HOGENOM" id="CLU_000288_34_7_1"/>
<keyword evidence="1" id="KW-0677">Repeat</keyword>
<protein>
    <submittedName>
        <fullName evidence="6">Uncharacterized protein</fullName>
    </submittedName>
</protein>
<dbReference type="Pfam" id="PF12796">
    <property type="entry name" value="Ank_2"/>
    <property type="match status" value="1"/>
</dbReference>
<dbReference type="Pfam" id="PF13857">
    <property type="entry name" value="Ank_5"/>
    <property type="match status" value="1"/>
</dbReference>
<dbReference type="SUPFAM" id="SSF52540">
    <property type="entry name" value="P-loop containing nucleoside triphosphate hydrolases"/>
    <property type="match status" value="1"/>
</dbReference>
<dbReference type="Gene3D" id="3.40.50.300">
    <property type="entry name" value="P-loop containing nucleotide triphosphate hydrolases"/>
    <property type="match status" value="1"/>
</dbReference>
<dbReference type="InterPro" id="IPR036770">
    <property type="entry name" value="Ankyrin_rpt-contain_sf"/>
</dbReference>